<proteinExistence type="inferred from homology"/>
<evidence type="ECO:0000256" key="3">
    <source>
        <dbReference type="ARBA" id="ARBA00022475"/>
    </source>
</evidence>
<dbReference type="PANTHER" id="PTHR30151:SF38">
    <property type="entry name" value="ALIPHATIC SULFONATES TRANSPORT PERMEASE PROTEIN SSUC-RELATED"/>
    <property type="match status" value="1"/>
</dbReference>
<feature type="transmembrane region" description="Helical" evidence="7">
    <location>
        <begin position="28"/>
        <end position="50"/>
    </location>
</feature>
<keyword evidence="10" id="KW-1185">Reference proteome</keyword>
<comment type="subcellular location">
    <subcellularLocation>
        <location evidence="1 7">Cell membrane</location>
        <topology evidence="1 7">Multi-pass membrane protein</topology>
    </subcellularLocation>
</comment>
<feature type="transmembrane region" description="Helical" evidence="7">
    <location>
        <begin position="90"/>
        <end position="112"/>
    </location>
</feature>
<name>A0A3M0I3U6_9ACTN</name>
<evidence type="ECO:0000313" key="9">
    <source>
        <dbReference type="EMBL" id="RMB81453.1"/>
    </source>
</evidence>
<feature type="transmembrane region" description="Helical" evidence="7">
    <location>
        <begin position="178"/>
        <end position="205"/>
    </location>
</feature>
<feature type="transmembrane region" description="Helical" evidence="7">
    <location>
        <begin position="62"/>
        <end position="84"/>
    </location>
</feature>
<organism evidence="9 10">
    <name type="scientific">Streptomyces shenzhenensis</name>
    <dbReference type="NCBI Taxonomy" id="943815"/>
    <lineage>
        <taxon>Bacteria</taxon>
        <taxon>Bacillati</taxon>
        <taxon>Actinomycetota</taxon>
        <taxon>Actinomycetes</taxon>
        <taxon>Kitasatosporales</taxon>
        <taxon>Streptomycetaceae</taxon>
        <taxon>Streptomyces</taxon>
    </lineage>
</organism>
<evidence type="ECO:0000256" key="7">
    <source>
        <dbReference type="RuleBase" id="RU363032"/>
    </source>
</evidence>
<keyword evidence="6 7" id="KW-0472">Membrane</keyword>
<comment type="caution">
    <text evidence="9">The sequence shown here is derived from an EMBL/GenBank/DDBJ whole genome shotgun (WGS) entry which is preliminary data.</text>
</comment>
<dbReference type="Gene3D" id="1.10.3720.10">
    <property type="entry name" value="MetI-like"/>
    <property type="match status" value="1"/>
</dbReference>
<evidence type="ECO:0000256" key="4">
    <source>
        <dbReference type="ARBA" id="ARBA00022692"/>
    </source>
</evidence>
<evidence type="ECO:0000256" key="6">
    <source>
        <dbReference type="ARBA" id="ARBA00023136"/>
    </source>
</evidence>
<dbReference type="AlphaFoldDB" id="A0A3M0I3U6"/>
<keyword evidence="2 7" id="KW-0813">Transport</keyword>
<dbReference type="GO" id="GO:0005886">
    <property type="term" value="C:plasma membrane"/>
    <property type="evidence" value="ECO:0007669"/>
    <property type="project" value="UniProtKB-SubCell"/>
</dbReference>
<dbReference type="Pfam" id="PF00528">
    <property type="entry name" value="BPD_transp_1"/>
    <property type="match status" value="1"/>
</dbReference>
<dbReference type="Proteomes" id="UP000270471">
    <property type="component" value="Unassembled WGS sequence"/>
</dbReference>
<gene>
    <name evidence="9" type="ORF">CTZ28_34805</name>
</gene>
<feature type="transmembrane region" description="Helical" evidence="7">
    <location>
        <begin position="133"/>
        <end position="158"/>
    </location>
</feature>
<dbReference type="OrthoDB" id="3173654at2"/>
<dbReference type="EMBL" id="PENI01000031">
    <property type="protein sequence ID" value="RMB81453.1"/>
    <property type="molecule type" value="Genomic_DNA"/>
</dbReference>
<dbReference type="PROSITE" id="PS50928">
    <property type="entry name" value="ABC_TM1"/>
    <property type="match status" value="1"/>
</dbReference>
<evidence type="ECO:0000256" key="2">
    <source>
        <dbReference type="ARBA" id="ARBA00022448"/>
    </source>
</evidence>
<evidence type="ECO:0000259" key="8">
    <source>
        <dbReference type="PROSITE" id="PS50928"/>
    </source>
</evidence>
<evidence type="ECO:0000313" key="10">
    <source>
        <dbReference type="Proteomes" id="UP000270471"/>
    </source>
</evidence>
<accession>A0A3M0I3U6</accession>
<dbReference type="InterPro" id="IPR000515">
    <property type="entry name" value="MetI-like"/>
</dbReference>
<feature type="domain" description="ABC transmembrane type-1" evidence="8">
    <location>
        <begin position="24"/>
        <end position="204"/>
    </location>
</feature>
<dbReference type="InterPro" id="IPR035906">
    <property type="entry name" value="MetI-like_sf"/>
</dbReference>
<dbReference type="SUPFAM" id="SSF161098">
    <property type="entry name" value="MetI-like"/>
    <property type="match status" value="1"/>
</dbReference>
<keyword evidence="4 7" id="KW-0812">Transmembrane</keyword>
<dbReference type="CDD" id="cd06261">
    <property type="entry name" value="TM_PBP2"/>
    <property type="match status" value="1"/>
</dbReference>
<comment type="similarity">
    <text evidence="7">Belongs to the binding-protein-dependent transport system permease family.</text>
</comment>
<keyword evidence="5 7" id="KW-1133">Transmembrane helix</keyword>
<reference evidence="9 10" key="1">
    <citation type="submission" date="2017-11" db="EMBL/GenBank/DDBJ databases">
        <title>Draft genome of actinobacteria isolated from guarana (Paullinia cupana (Mart.) Ducke.</title>
        <authorList>
            <person name="Siqueira K.A."/>
            <person name="Liotti R.G."/>
            <person name="Mendes T.A.O."/>
            <person name="Soares M.A."/>
        </authorList>
    </citation>
    <scope>NUCLEOTIDE SEQUENCE [LARGE SCALE GENOMIC DNA]</scope>
    <source>
        <strain evidence="9 10">193</strain>
    </source>
</reference>
<sequence length="221" mass="24090">MPDVPTIWSSLADTVTQPLFYSSLGATLLRVGLGFALAFVTAVVIGIVMGRVEFVRRFFEPAVLIGLTVPGLVWALLCVIWFGVSLTNPVVAVALSAAPALTLSIYQGTRAMDSELREMAYVYRFSLATQLRYLWLPSLLPALLSGARLGLSLSWKVIVLVEMFGMSSGVGYELNNQFAAQNVAGVLSWTLLFAVVMAVLEYGVLQGLERRLGRWRKVATV</sequence>
<protein>
    <submittedName>
        <fullName evidence="9">Nitrate ABC transporter permease</fullName>
    </submittedName>
</protein>
<dbReference type="PANTHER" id="PTHR30151">
    <property type="entry name" value="ALKANE SULFONATE ABC TRANSPORTER-RELATED, MEMBRANE SUBUNIT"/>
    <property type="match status" value="1"/>
</dbReference>
<evidence type="ECO:0000256" key="5">
    <source>
        <dbReference type="ARBA" id="ARBA00022989"/>
    </source>
</evidence>
<keyword evidence="3" id="KW-1003">Cell membrane</keyword>
<dbReference type="GO" id="GO:0055085">
    <property type="term" value="P:transmembrane transport"/>
    <property type="evidence" value="ECO:0007669"/>
    <property type="project" value="InterPro"/>
</dbReference>
<evidence type="ECO:0000256" key="1">
    <source>
        <dbReference type="ARBA" id="ARBA00004651"/>
    </source>
</evidence>